<protein>
    <recommendedName>
        <fullName evidence="3">PPM-type phosphatase domain-containing protein</fullName>
    </recommendedName>
</protein>
<evidence type="ECO:0000256" key="1">
    <source>
        <dbReference type="ARBA" id="ARBA00022801"/>
    </source>
</evidence>
<accession>A0ABN1XR29</accession>
<dbReference type="Pfam" id="PF07228">
    <property type="entry name" value="SpoIIE"/>
    <property type="match status" value="1"/>
</dbReference>
<gene>
    <name evidence="4" type="ORF">GCM10009613_24630</name>
</gene>
<dbReference type="Gene3D" id="3.60.40.10">
    <property type="entry name" value="PPM-type phosphatase domain"/>
    <property type="match status" value="1"/>
</dbReference>
<evidence type="ECO:0000259" key="3">
    <source>
        <dbReference type="PROSITE" id="PS51746"/>
    </source>
</evidence>
<dbReference type="EMBL" id="BAAAJK010000007">
    <property type="protein sequence ID" value="GAA1387969.1"/>
    <property type="molecule type" value="Genomic_DNA"/>
</dbReference>
<dbReference type="PROSITE" id="PS51746">
    <property type="entry name" value="PPM_2"/>
    <property type="match status" value="1"/>
</dbReference>
<proteinExistence type="predicted"/>
<dbReference type="SUPFAM" id="SSF55781">
    <property type="entry name" value="GAF domain-like"/>
    <property type="match status" value="1"/>
</dbReference>
<dbReference type="InterPro" id="IPR003018">
    <property type="entry name" value="GAF"/>
</dbReference>
<sequence>MQRFGIDTQSRLDAVRTAGLLESGPEEAFNRITRLAAQLLGTPMVALTVADDVRTVLKGTPAPDAVCDPDGTYVRPLDEAACHLIIDTGAEVSAADVRLDPRLRDLPQMIAFGARAWLGTPVRGPSGQVVGNLCAMDPDVREWTDADRESLRTLALAADSEIALRTALHTSETLAAESAALAAVLEESLIPARTPRVPGLDIGVAFRAAGTGTEVLGDFYDVVRRGGITGLLIGDVSGHGATAARATAMARSAIRTAAHLLDRPDDVLRAVGTVLRDWFRDGPTGFVTAVYAELHPEGTGGTATGRRVVLAGAGHPHGYVLRRDGTVEDLEGGGTVLGLLTDTPVSRQEFTLDRGDALVLHTDGVTEAREHRSPVQFDEHGVRAALTAAPPDAGADRIARHVVAAALEHSRGRMDDDAGVVVVRPGAQTEPCSTGPMKEPGRVAPS</sequence>
<feature type="region of interest" description="Disordered" evidence="2">
    <location>
        <begin position="426"/>
        <end position="446"/>
    </location>
</feature>
<comment type="caution">
    <text evidence="4">The sequence shown here is derived from an EMBL/GenBank/DDBJ whole genome shotgun (WGS) entry which is preliminary data.</text>
</comment>
<dbReference type="RefSeq" id="WP_344021631.1">
    <property type="nucleotide sequence ID" value="NZ_BAAAJK010000007.1"/>
</dbReference>
<dbReference type="InterPro" id="IPR029016">
    <property type="entry name" value="GAF-like_dom_sf"/>
</dbReference>
<dbReference type="InterPro" id="IPR001932">
    <property type="entry name" value="PPM-type_phosphatase-like_dom"/>
</dbReference>
<dbReference type="Pfam" id="PF01590">
    <property type="entry name" value="GAF"/>
    <property type="match status" value="1"/>
</dbReference>
<evidence type="ECO:0000313" key="5">
    <source>
        <dbReference type="Proteomes" id="UP001501414"/>
    </source>
</evidence>
<dbReference type="SMART" id="SM00065">
    <property type="entry name" value="GAF"/>
    <property type="match status" value="1"/>
</dbReference>
<keyword evidence="1" id="KW-0378">Hydrolase</keyword>
<dbReference type="SUPFAM" id="SSF81606">
    <property type="entry name" value="PP2C-like"/>
    <property type="match status" value="1"/>
</dbReference>
<dbReference type="PANTHER" id="PTHR43156:SF2">
    <property type="entry name" value="STAGE II SPORULATION PROTEIN E"/>
    <property type="match status" value="1"/>
</dbReference>
<reference evidence="4 5" key="1">
    <citation type="journal article" date="2019" name="Int. J. Syst. Evol. Microbiol.">
        <title>The Global Catalogue of Microorganisms (GCM) 10K type strain sequencing project: providing services to taxonomists for standard genome sequencing and annotation.</title>
        <authorList>
            <consortium name="The Broad Institute Genomics Platform"/>
            <consortium name="The Broad Institute Genome Sequencing Center for Infectious Disease"/>
            <person name="Wu L."/>
            <person name="Ma J."/>
        </authorList>
    </citation>
    <scope>NUCLEOTIDE SEQUENCE [LARGE SCALE GENOMIC DNA]</scope>
    <source>
        <strain evidence="4 5">JCM 11896</strain>
    </source>
</reference>
<dbReference type="Proteomes" id="UP001501414">
    <property type="component" value="Unassembled WGS sequence"/>
</dbReference>
<keyword evidence="5" id="KW-1185">Reference proteome</keyword>
<evidence type="ECO:0000256" key="2">
    <source>
        <dbReference type="SAM" id="MobiDB-lite"/>
    </source>
</evidence>
<evidence type="ECO:0000313" key="4">
    <source>
        <dbReference type="EMBL" id="GAA1387969.1"/>
    </source>
</evidence>
<dbReference type="InterPro" id="IPR052016">
    <property type="entry name" value="Bact_Sigma-Reg"/>
</dbReference>
<feature type="domain" description="PPM-type phosphatase" evidence="3">
    <location>
        <begin position="201"/>
        <end position="425"/>
    </location>
</feature>
<organism evidence="4 5">
    <name type="scientific">Pseudonocardia kongjuensis</name>
    <dbReference type="NCBI Taxonomy" id="102227"/>
    <lineage>
        <taxon>Bacteria</taxon>
        <taxon>Bacillati</taxon>
        <taxon>Actinomycetota</taxon>
        <taxon>Actinomycetes</taxon>
        <taxon>Pseudonocardiales</taxon>
        <taxon>Pseudonocardiaceae</taxon>
        <taxon>Pseudonocardia</taxon>
    </lineage>
</organism>
<dbReference type="PANTHER" id="PTHR43156">
    <property type="entry name" value="STAGE II SPORULATION PROTEIN E-RELATED"/>
    <property type="match status" value="1"/>
</dbReference>
<name>A0ABN1XR29_9PSEU</name>
<dbReference type="Gene3D" id="3.30.450.40">
    <property type="match status" value="1"/>
</dbReference>
<dbReference type="InterPro" id="IPR036457">
    <property type="entry name" value="PPM-type-like_dom_sf"/>
</dbReference>
<dbReference type="SMART" id="SM00331">
    <property type="entry name" value="PP2C_SIG"/>
    <property type="match status" value="1"/>
</dbReference>